<keyword evidence="1" id="KW-1133">Transmembrane helix</keyword>
<organism evidence="2 3">
    <name type="scientific">Bacteroides sedimenti</name>
    <dbReference type="NCBI Taxonomy" id="2136147"/>
    <lineage>
        <taxon>Bacteria</taxon>
        <taxon>Pseudomonadati</taxon>
        <taxon>Bacteroidota</taxon>
        <taxon>Bacteroidia</taxon>
        <taxon>Bacteroidales</taxon>
        <taxon>Bacteroidaceae</taxon>
        <taxon>Bacteroides</taxon>
    </lineage>
</organism>
<dbReference type="RefSeq" id="WP_353331103.1">
    <property type="nucleotide sequence ID" value="NZ_AP028055.1"/>
</dbReference>
<feature type="transmembrane region" description="Helical" evidence="1">
    <location>
        <begin position="59"/>
        <end position="85"/>
    </location>
</feature>
<reference evidence="2 3" key="1">
    <citation type="submission" date="2023-04" db="EMBL/GenBank/DDBJ databases">
        <title>Draft genome sequence of acteroides sedimenti strain YN3PY1.</title>
        <authorList>
            <person name="Yoshida N."/>
        </authorList>
    </citation>
    <scope>NUCLEOTIDE SEQUENCE [LARGE SCALE GENOMIC DNA]</scope>
    <source>
        <strain evidence="2 3">YN3PY1</strain>
    </source>
</reference>
<name>A0ABM8IEH5_9BACE</name>
<dbReference type="Proteomes" id="UP001496674">
    <property type="component" value="Chromosome"/>
</dbReference>
<dbReference type="Gene3D" id="1.20.120.1760">
    <property type="match status" value="1"/>
</dbReference>
<keyword evidence="1" id="KW-0812">Transmembrane</keyword>
<feature type="transmembrane region" description="Helical" evidence="1">
    <location>
        <begin position="106"/>
        <end position="131"/>
    </location>
</feature>
<keyword evidence="1" id="KW-0472">Membrane</keyword>
<sequence length="236" mass="26731">MRNKLSRDKIETLNTISKGRHRTNLLKVQEQKALAFLVEHTPSCITPNMLTSIGMVGSIITAGSFVLAAYIHINYLLLGILGFAINWLGDSLDGRIAYYRKTPRKWYGFSLDITVDWITTILIGLGYVIYVDGPWKFLGFGFVVMYGWEMITTLLRYKITDKYSIDSGLFGPTEVRILISMILILEVLIEDSIIYSGVIICIMLFIANLTDTNKLLNMADSRDITDRENKLNKGDD</sequence>
<accession>A0ABM8IEH5</accession>
<gene>
    <name evidence="2" type="ORF">BSYN_23380</name>
</gene>
<evidence type="ECO:0000313" key="3">
    <source>
        <dbReference type="Proteomes" id="UP001496674"/>
    </source>
</evidence>
<keyword evidence="3" id="KW-1185">Reference proteome</keyword>
<proteinExistence type="predicted"/>
<protein>
    <recommendedName>
        <fullName evidence="4">CDP-alcohol phosphatidyltransferase</fullName>
    </recommendedName>
</protein>
<evidence type="ECO:0000256" key="1">
    <source>
        <dbReference type="SAM" id="Phobius"/>
    </source>
</evidence>
<dbReference type="EMBL" id="AP028055">
    <property type="protein sequence ID" value="BEH00074.1"/>
    <property type="molecule type" value="Genomic_DNA"/>
</dbReference>
<feature type="transmembrane region" description="Helical" evidence="1">
    <location>
        <begin position="193"/>
        <end position="210"/>
    </location>
</feature>
<evidence type="ECO:0008006" key="4">
    <source>
        <dbReference type="Google" id="ProtNLM"/>
    </source>
</evidence>
<dbReference type="InterPro" id="IPR043130">
    <property type="entry name" value="CDP-OH_PTrfase_TM_dom"/>
</dbReference>
<evidence type="ECO:0000313" key="2">
    <source>
        <dbReference type="EMBL" id="BEH00074.1"/>
    </source>
</evidence>
<dbReference type="Pfam" id="PF01066">
    <property type="entry name" value="CDP-OH_P_transf"/>
    <property type="match status" value="1"/>
</dbReference>
<dbReference type="InterPro" id="IPR000462">
    <property type="entry name" value="CDP-OH_P_trans"/>
</dbReference>
<feature type="transmembrane region" description="Helical" evidence="1">
    <location>
        <begin position="137"/>
        <end position="157"/>
    </location>
</feature>